<dbReference type="Proteomes" id="UP001552521">
    <property type="component" value="Unassembled WGS sequence"/>
</dbReference>
<feature type="region of interest" description="Disordered" evidence="1">
    <location>
        <begin position="281"/>
        <end position="312"/>
    </location>
</feature>
<proteinExistence type="predicted"/>
<feature type="compositionally biased region" description="Polar residues" evidence="1">
    <location>
        <begin position="437"/>
        <end position="454"/>
    </location>
</feature>
<gene>
    <name evidence="2" type="ORF">AB0K36_22310</name>
</gene>
<dbReference type="SUPFAM" id="SSF55469">
    <property type="entry name" value="FMN-dependent nitroreductase-like"/>
    <property type="match status" value="1"/>
</dbReference>
<sequence>MTEALALARSPADPGPDLPAGPAAVPLRGDALPVPACLDRTLRLSLAGDRLRPAPSAGALHPVDTYLLLGTGCGLPPGVYAYDPARHRLHRHGPAPEPAPAGAFAVLGVTARRTVSHYGHRAWPLVLLDAGHAAAALALAGAHTVCLDEDGGLLSAAAGGVPVALAAVQLLPGDHGALARWAAGRDSSVSPPWAQEPPGCLRTALRVLAELTDSGGAQGSWRAVVGQEPDDSVLLTRRSASPGFHGLPSDAVLARILAAAETASPAGPRWCLAVGGPRPGLLTSRPSAPSAPSARDRVAPGGATAHGDLVPPRGRTVTLHRLASGDVLPALAHWGARQGWIARAGAVLLAYGCPAGAPVARVRHDHLAAGYGIGHAQAAATAAGVPSRPVGSWQGADLGAALGGPAGQDWVVHGLALGRSPVDGRATQPTAGRATAGPSTGRATGRTNQGDEPS</sequence>
<accession>A0ABV3HY78</accession>
<comment type="caution">
    <text evidence="2">The sequence shown here is derived from an EMBL/GenBank/DDBJ whole genome shotgun (WGS) entry which is preliminary data.</text>
</comment>
<dbReference type="Gene3D" id="3.40.109.10">
    <property type="entry name" value="NADH Oxidase"/>
    <property type="match status" value="2"/>
</dbReference>
<dbReference type="PANTHER" id="PTHR43745">
    <property type="entry name" value="NITROREDUCTASE MJ1384-RELATED"/>
    <property type="match status" value="1"/>
</dbReference>
<dbReference type="RefSeq" id="WP_364597169.1">
    <property type="nucleotide sequence ID" value="NZ_JBFAQK010000033.1"/>
</dbReference>
<dbReference type="InterPro" id="IPR052544">
    <property type="entry name" value="Bacteriocin_Proc_Enz"/>
</dbReference>
<evidence type="ECO:0000313" key="2">
    <source>
        <dbReference type="EMBL" id="MEV4683510.1"/>
    </source>
</evidence>
<evidence type="ECO:0000313" key="3">
    <source>
        <dbReference type="Proteomes" id="UP001552521"/>
    </source>
</evidence>
<keyword evidence="3" id="KW-1185">Reference proteome</keyword>
<name>A0ABV3HY78_9ACTN</name>
<dbReference type="InterPro" id="IPR000415">
    <property type="entry name" value="Nitroreductase-like"/>
</dbReference>
<feature type="region of interest" description="Disordered" evidence="1">
    <location>
        <begin position="1"/>
        <end position="24"/>
    </location>
</feature>
<dbReference type="PANTHER" id="PTHR43745:SF2">
    <property type="entry name" value="NITROREDUCTASE MJ1384-RELATED"/>
    <property type="match status" value="1"/>
</dbReference>
<feature type="compositionally biased region" description="Low complexity" evidence="1">
    <location>
        <begin position="284"/>
        <end position="293"/>
    </location>
</feature>
<reference evidence="2 3" key="1">
    <citation type="submission" date="2024-06" db="EMBL/GenBank/DDBJ databases">
        <title>The Natural Products Discovery Center: Release of the First 8490 Sequenced Strains for Exploring Actinobacteria Biosynthetic Diversity.</title>
        <authorList>
            <person name="Kalkreuter E."/>
            <person name="Kautsar S.A."/>
            <person name="Yang D."/>
            <person name="Bader C.D."/>
            <person name="Teijaro C.N."/>
            <person name="Fluegel L."/>
            <person name="Davis C.M."/>
            <person name="Simpson J.R."/>
            <person name="Lauterbach L."/>
            <person name="Steele A.D."/>
            <person name="Gui C."/>
            <person name="Meng S."/>
            <person name="Li G."/>
            <person name="Viehrig K."/>
            <person name="Ye F."/>
            <person name="Su P."/>
            <person name="Kiefer A.F."/>
            <person name="Nichols A."/>
            <person name="Cepeda A.J."/>
            <person name="Yan W."/>
            <person name="Fan B."/>
            <person name="Jiang Y."/>
            <person name="Adhikari A."/>
            <person name="Zheng C.-J."/>
            <person name="Schuster L."/>
            <person name="Cowan T.M."/>
            <person name="Smanski M.J."/>
            <person name="Chevrette M.G."/>
            <person name="De Carvalho L.P.S."/>
            <person name="Shen B."/>
        </authorList>
    </citation>
    <scope>NUCLEOTIDE SEQUENCE [LARGE SCALE GENOMIC DNA]</scope>
    <source>
        <strain evidence="2 3">NPDC049344</strain>
    </source>
</reference>
<organism evidence="2 3">
    <name type="scientific">Streptomyces kurssanovii</name>
    <dbReference type="NCBI Taxonomy" id="67312"/>
    <lineage>
        <taxon>Bacteria</taxon>
        <taxon>Bacillati</taxon>
        <taxon>Actinomycetota</taxon>
        <taxon>Actinomycetes</taxon>
        <taxon>Kitasatosporales</taxon>
        <taxon>Streptomycetaceae</taxon>
        <taxon>Streptomyces</taxon>
    </lineage>
</organism>
<feature type="region of interest" description="Disordered" evidence="1">
    <location>
        <begin position="420"/>
        <end position="454"/>
    </location>
</feature>
<evidence type="ECO:0000256" key="1">
    <source>
        <dbReference type="SAM" id="MobiDB-lite"/>
    </source>
</evidence>
<dbReference type="EMBL" id="JBFAQK010000033">
    <property type="protein sequence ID" value="MEV4683510.1"/>
    <property type="molecule type" value="Genomic_DNA"/>
</dbReference>
<protein>
    <submittedName>
        <fullName evidence="2">Nitroreductase</fullName>
    </submittedName>
</protein>